<dbReference type="PANTHER" id="PTHR21310:SF15">
    <property type="entry name" value="AMINOGLYCOSIDE PHOSPHOTRANSFERASE DOMAIN-CONTAINING PROTEIN"/>
    <property type="match status" value="1"/>
</dbReference>
<dbReference type="InterPro" id="IPR051678">
    <property type="entry name" value="AGP_Transferase"/>
</dbReference>
<keyword evidence="2" id="KW-0418">Kinase</keyword>
<dbReference type="Proteomes" id="UP000199103">
    <property type="component" value="Chromosome I"/>
</dbReference>
<accession>A0A1H1WQ46</accession>
<proteinExistence type="predicted"/>
<dbReference type="OrthoDB" id="3810118at2"/>
<dbReference type="PANTHER" id="PTHR21310">
    <property type="entry name" value="AMINOGLYCOSIDE PHOSPHOTRANSFERASE-RELATED-RELATED"/>
    <property type="match status" value="1"/>
</dbReference>
<reference evidence="2 3" key="1">
    <citation type="submission" date="2016-10" db="EMBL/GenBank/DDBJ databases">
        <authorList>
            <person name="de Groot N.N."/>
        </authorList>
    </citation>
    <scope>NUCLEOTIDE SEQUENCE [LARGE SCALE GENOMIC DNA]</scope>
    <source>
        <strain evidence="2 3">DSM 21800</strain>
    </source>
</reference>
<dbReference type="Gene3D" id="3.90.1200.10">
    <property type="match status" value="1"/>
</dbReference>
<evidence type="ECO:0000313" key="3">
    <source>
        <dbReference type="Proteomes" id="UP000199103"/>
    </source>
</evidence>
<dbReference type="InterPro" id="IPR011009">
    <property type="entry name" value="Kinase-like_dom_sf"/>
</dbReference>
<dbReference type="GO" id="GO:0016301">
    <property type="term" value="F:kinase activity"/>
    <property type="evidence" value="ECO:0007669"/>
    <property type="project" value="UniProtKB-KW"/>
</dbReference>
<evidence type="ECO:0000259" key="1">
    <source>
        <dbReference type="Pfam" id="PF01636"/>
    </source>
</evidence>
<name>A0A1H1WQ46_9ACTN</name>
<protein>
    <submittedName>
        <fullName evidence="2">Predicted kinase, aminoglycoside phosphotransferase (APT) family</fullName>
    </submittedName>
</protein>
<organism evidence="2 3">
    <name type="scientific">Microlunatus soli</name>
    <dbReference type="NCBI Taxonomy" id="630515"/>
    <lineage>
        <taxon>Bacteria</taxon>
        <taxon>Bacillati</taxon>
        <taxon>Actinomycetota</taxon>
        <taxon>Actinomycetes</taxon>
        <taxon>Propionibacteriales</taxon>
        <taxon>Propionibacteriaceae</taxon>
        <taxon>Microlunatus</taxon>
    </lineage>
</organism>
<dbReference type="SUPFAM" id="SSF56112">
    <property type="entry name" value="Protein kinase-like (PK-like)"/>
    <property type="match status" value="1"/>
</dbReference>
<feature type="domain" description="Aminoglycoside phosphotransferase" evidence="1">
    <location>
        <begin position="37"/>
        <end position="248"/>
    </location>
</feature>
<keyword evidence="2" id="KW-0808">Transferase</keyword>
<gene>
    <name evidence="2" type="ORF">SAMN04489812_3730</name>
</gene>
<dbReference type="Gene3D" id="3.30.200.20">
    <property type="entry name" value="Phosphorylase Kinase, domain 1"/>
    <property type="match status" value="1"/>
</dbReference>
<keyword evidence="3" id="KW-1185">Reference proteome</keyword>
<dbReference type="AlphaFoldDB" id="A0A1H1WQ46"/>
<evidence type="ECO:0000313" key="2">
    <source>
        <dbReference type="EMBL" id="SDS98486.1"/>
    </source>
</evidence>
<dbReference type="RefSeq" id="WP_091526961.1">
    <property type="nucleotide sequence ID" value="NZ_LT629772.1"/>
</dbReference>
<dbReference type="EMBL" id="LT629772">
    <property type="protein sequence ID" value="SDS98486.1"/>
    <property type="molecule type" value="Genomic_DNA"/>
</dbReference>
<dbReference type="STRING" id="630515.SAMN04489812_3730"/>
<dbReference type="InterPro" id="IPR002575">
    <property type="entry name" value="Aminoglycoside_PTrfase"/>
</dbReference>
<dbReference type="Pfam" id="PF01636">
    <property type="entry name" value="APH"/>
    <property type="match status" value="1"/>
</dbReference>
<sequence>MPGPPLRVDQQRAALIAAVEAEDDLGIELSVADAEFLVGWENVVLATSDGWILRFPRGSQQEYVREVAVLRRLAGRLPVPIPTIAATGKRRDFAVYRRLTGASLDLAAYDRADRQTRDRLATSIARFLAAMHGALSGDEIAELGVPAFGADGQPVVLPDEIAAAYGDRLAALQEEQRSLAARAHATVLLHDDLHPGNFVLDAPVGRLSGVWDFSCVSVGDPSQDFRYLVGDSMDLAERIASAYAARTGREIDLGLASVSLQLEEISDALEEGRDPTPYLT</sequence>